<reference evidence="2" key="2">
    <citation type="submission" date="2021-02" db="EMBL/GenBank/DDBJ databases">
        <authorList>
            <person name="Kimball J.A."/>
            <person name="Haas M.W."/>
            <person name="Macchietto M."/>
            <person name="Kono T."/>
            <person name="Duquette J."/>
            <person name="Shao M."/>
        </authorList>
    </citation>
    <scope>NUCLEOTIDE SEQUENCE</scope>
    <source>
        <tissue evidence="2">Fresh leaf tissue</tissue>
    </source>
</reference>
<name>A0A8J5TES0_ZIZPA</name>
<keyword evidence="3" id="KW-1185">Reference proteome</keyword>
<feature type="signal peptide" evidence="1">
    <location>
        <begin position="1"/>
        <end position="20"/>
    </location>
</feature>
<comment type="caution">
    <text evidence="2">The sequence shown here is derived from an EMBL/GenBank/DDBJ whole genome shotgun (WGS) entry which is preliminary data.</text>
</comment>
<evidence type="ECO:0000313" key="3">
    <source>
        <dbReference type="Proteomes" id="UP000729402"/>
    </source>
</evidence>
<dbReference type="AlphaFoldDB" id="A0A8J5TES0"/>
<proteinExistence type="predicted"/>
<dbReference type="Proteomes" id="UP000729402">
    <property type="component" value="Unassembled WGS sequence"/>
</dbReference>
<gene>
    <name evidence="2" type="ORF">GUJ93_ZPchr0007g5947</name>
</gene>
<feature type="chain" id="PRO_5035241105" evidence="1">
    <location>
        <begin position="21"/>
        <end position="83"/>
    </location>
</feature>
<dbReference type="EMBL" id="JAAALK010000282">
    <property type="protein sequence ID" value="KAG8080873.1"/>
    <property type="molecule type" value="Genomic_DNA"/>
</dbReference>
<keyword evidence="1" id="KW-0732">Signal</keyword>
<dbReference type="PANTHER" id="PTHR46667">
    <property type="entry name" value="OS05G0182700 PROTEIN"/>
    <property type="match status" value="1"/>
</dbReference>
<reference evidence="2" key="1">
    <citation type="journal article" date="2021" name="bioRxiv">
        <title>Whole Genome Assembly and Annotation of Northern Wild Rice, Zizania palustris L., Supports a Whole Genome Duplication in the Zizania Genus.</title>
        <authorList>
            <person name="Haas M."/>
            <person name="Kono T."/>
            <person name="Macchietto M."/>
            <person name="Millas R."/>
            <person name="McGilp L."/>
            <person name="Shao M."/>
            <person name="Duquette J."/>
            <person name="Hirsch C.N."/>
            <person name="Kimball J."/>
        </authorList>
    </citation>
    <scope>NUCLEOTIDE SEQUENCE</scope>
    <source>
        <tissue evidence="2">Fresh leaf tissue</tissue>
    </source>
</reference>
<dbReference type="PANTHER" id="PTHR46667:SF6">
    <property type="entry name" value="OS01G0185100 PROTEIN"/>
    <property type="match status" value="1"/>
</dbReference>
<accession>A0A8J5TES0</accession>
<evidence type="ECO:0000256" key="1">
    <source>
        <dbReference type="SAM" id="SignalP"/>
    </source>
</evidence>
<sequence length="83" mass="8904">MTRAVMGLSRVAVLVGAGVAGSVVLRNGRLAEILGELQEILDKGQKGKGGDEDSDMNDVLTKQIQELVEAIVLPMTHKDRFQS</sequence>
<protein>
    <submittedName>
        <fullName evidence="2">Uncharacterized protein</fullName>
    </submittedName>
</protein>
<organism evidence="2 3">
    <name type="scientific">Zizania palustris</name>
    <name type="common">Northern wild rice</name>
    <dbReference type="NCBI Taxonomy" id="103762"/>
    <lineage>
        <taxon>Eukaryota</taxon>
        <taxon>Viridiplantae</taxon>
        <taxon>Streptophyta</taxon>
        <taxon>Embryophyta</taxon>
        <taxon>Tracheophyta</taxon>
        <taxon>Spermatophyta</taxon>
        <taxon>Magnoliopsida</taxon>
        <taxon>Liliopsida</taxon>
        <taxon>Poales</taxon>
        <taxon>Poaceae</taxon>
        <taxon>BOP clade</taxon>
        <taxon>Oryzoideae</taxon>
        <taxon>Oryzeae</taxon>
        <taxon>Zizaniinae</taxon>
        <taxon>Zizania</taxon>
    </lineage>
</organism>
<evidence type="ECO:0000313" key="2">
    <source>
        <dbReference type="EMBL" id="KAG8080873.1"/>
    </source>
</evidence>